<proteinExistence type="inferred from homology"/>
<evidence type="ECO:0000313" key="11">
    <source>
        <dbReference type="Proteomes" id="UP001174934"/>
    </source>
</evidence>
<keyword evidence="9" id="KW-0472">Membrane</keyword>
<feature type="transmembrane region" description="Helical" evidence="9">
    <location>
        <begin position="83"/>
        <end position="106"/>
    </location>
</feature>
<keyword evidence="11" id="KW-1185">Reference proteome</keyword>
<dbReference type="AlphaFoldDB" id="A0AA40CDB8"/>
<keyword evidence="7" id="KW-0503">Monooxygenase</keyword>
<evidence type="ECO:0000256" key="5">
    <source>
        <dbReference type="ARBA" id="ARBA00023002"/>
    </source>
</evidence>
<dbReference type="GO" id="GO:0016705">
    <property type="term" value="F:oxidoreductase activity, acting on paired donors, with incorporation or reduction of molecular oxygen"/>
    <property type="evidence" value="ECO:0007669"/>
    <property type="project" value="InterPro"/>
</dbReference>
<reference evidence="10" key="1">
    <citation type="submission" date="2023-06" db="EMBL/GenBank/DDBJ databases">
        <title>Genome-scale phylogeny and comparative genomics of the fungal order Sordariales.</title>
        <authorList>
            <consortium name="Lawrence Berkeley National Laboratory"/>
            <person name="Hensen N."/>
            <person name="Bonometti L."/>
            <person name="Westerberg I."/>
            <person name="Brannstrom I.O."/>
            <person name="Guillou S."/>
            <person name="Cros-Aarteil S."/>
            <person name="Calhoun S."/>
            <person name="Haridas S."/>
            <person name="Kuo A."/>
            <person name="Mondo S."/>
            <person name="Pangilinan J."/>
            <person name="Riley R."/>
            <person name="LaButti K."/>
            <person name="Andreopoulos B."/>
            <person name="Lipzen A."/>
            <person name="Chen C."/>
            <person name="Yanf M."/>
            <person name="Daum C."/>
            <person name="Ng V."/>
            <person name="Clum A."/>
            <person name="Steindorff A."/>
            <person name="Ohm R."/>
            <person name="Martin F."/>
            <person name="Silar P."/>
            <person name="Natvig D."/>
            <person name="Lalanne C."/>
            <person name="Gautier V."/>
            <person name="Ament-velasquez S.L."/>
            <person name="Kruys A."/>
            <person name="Hutchinson M.I."/>
            <person name="Powell A.J."/>
            <person name="Barry K."/>
            <person name="Miller A.N."/>
            <person name="Grigoriev I.V."/>
            <person name="Debuchy R."/>
            <person name="Gladieux P."/>
            <person name="Thoren M.H."/>
            <person name="Johannesson H."/>
        </authorList>
    </citation>
    <scope>NUCLEOTIDE SEQUENCE</scope>
    <source>
        <strain evidence="10">SMH3391-2</strain>
    </source>
</reference>
<dbReference type="GO" id="GO:0020037">
    <property type="term" value="F:heme binding"/>
    <property type="evidence" value="ECO:0007669"/>
    <property type="project" value="InterPro"/>
</dbReference>
<dbReference type="SUPFAM" id="SSF48264">
    <property type="entry name" value="Cytochrome P450"/>
    <property type="match status" value="1"/>
</dbReference>
<keyword evidence="3 8" id="KW-0349">Heme</keyword>
<keyword evidence="5" id="KW-0560">Oxidoreductase</keyword>
<evidence type="ECO:0000256" key="2">
    <source>
        <dbReference type="ARBA" id="ARBA00010617"/>
    </source>
</evidence>
<name>A0AA40CDB8_9PEZI</name>
<feature type="transmembrane region" description="Helical" evidence="9">
    <location>
        <begin position="56"/>
        <end position="77"/>
    </location>
</feature>
<dbReference type="PANTHER" id="PTHR24305">
    <property type="entry name" value="CYTOCHROME P450"/>
    <property type="match status" value="1"/>
</dbReference>
<evidence type="ECO:0000256" key="3">
    <source>
        <dbReference type="ARBA" id="ARBA00022617"/>
    </source>
</evidence>
<evidence type="ECO:0000256" key="6">
    <source>
        <dbReference type="ARBA" id="ARBA00023004"/>
    </source>
</evidence>
<feature type="transmembrane region" description="Helical" evidence="9">
    <location>
        <begin position="25"/>
        <end position="44"/>
    </location>
</feature>
<gene>
    <name evidence="10" type="ORF">B0T17DRAFT_586164</name>
</gene>
<feature type="binding site" description="axial binding residue" evidence="8">
    <location>
        <position position="508"/>
    </location>
    <ligand>
        <name>heme</name>
        <dbReference type="ChEBI" id="CHEBI:30413"/>
    </ligand>
    <ligandPart>
        <name>Fe</name>
        <dbReference type="ChEBI" id="CHEBI:18248"/>
    </ligandPart>
</feature>
<dbReference type="InterPro" id="IPR036396">
    <property type="entry name" value="Cyt_P450_sf"/>
</dbReference>
<comment type="cofactor">
    <cofactor evidence="1 8">
        <name>heme</name>
        <dbReference type="ChEBI" id="CHEBI:30413"/>
    </cofactor>
</comment>
<dbReference type="CDD" id="cd11061">
    <property type="entry name" value="CYP67-like"/>
    <property type="match status" value="1"/>
</dbReference>
<evidence type="ECO:0000256" key="8">
    <source>
        <dbReference type="PIRSR" id="PIRSR602403-1"/>
    </source>
</evidence>
<dbReference type="Pfam" id="PF00067">
    <property type="entry name" value="p450"/>
    <property type="match status" value="1"/>
</dbReference>
<keyword evidence="4 8" id="KW-0479">Metal-binding</keyword>
<evidence type="ECO:0000256" key="4">
    <source>
        <dbReference type="ARBA" id="ARBA00022723"/>
    </source>
</evidence>
<evidence type="ECO:0000256" key="1">
    <source>
        <dbReference type="ARBA" id="ARBA00001971"/>
    </source>
</evidence>
<dbReference type="InterPro" id="IPR050121">
    <property type="entry name" value="Cytochrome_P450_monoxygenase"/>
</dbReference>
<evidence type="ECO:0000256" key="7">
    <source>
        <dbReference type="ARBA" id="ARBA00023033"/>
    </source>
</evidence>
<dbReference type="Proteomes" id="UP001174934">
    <property type="component" value="Unassembled WGS sequence"/>
</dbReference>
<keyword evidence="9" id="KW-1133">Transmembrane helix</keyword>
<accession>A0AA40CDB8</accession>
<dbReference type="PRINTS" id="PR00465">
    <property type="entry name" value="EP450IV"/>
</dbReference>
<organism evidence="10 11">
    <name type="scientific">Bombardia bombarda</name>
    <dbReference type="NCBI Taxonomy" id="252184"/>
    <lineage>
        <taxon>Eukaryota</taxon>
        <taxon>Fungi</taxon>
        <taxon>Dikarya</taxon>
        <taxon>Ascomycota</taxon>
        <taxon>Pezizomycotina</taxon>
        <taxon>Sordariomycetes</taxon>
        <taxon>Sordariomycetidae</taxon>
        <taxon>Sordariales</taxon>
        <taxon>Lasiosphaeriaceae</taxon>
        <taxon>Bombardia</taxon>
    </lineage>
</organism>
<keyword evidence="9" id="KW-0812">Transmembrane</keyword>
<dbReference type="GO" id="GO:0004497">
    <property type="term" value="F:monooxygenase activity"/>
    <property type="evidence" value="ECO:0007669"/>
    <property type="project" value="UniProtKB-KW"/>
</dbReference>
<dbReference type="PANTHER" id="PTHR24305:SF187">
    <property type="entry name" value="P450, PUTATIVE (EUROFUNG)-RELATED"/>
    <property type="match status" value="1"/>
</dbReference>
<protein>
    <submittedName>
        <fullName evidence="10">Cytochrome P450</fullName>
    </submittedName>
</protein>
<evidence type="ECO:0000256" key="9">
    <source>
        <dbReference type="SAM" id="Phobius"/>
    </source>
</evidence>
<dbReference type="InterPro" id="IPR002403">
    <property type="entry name" value="Cyt_P450_E_grp-IV"/>
</dbReference>
<comment type="caution">
    <text evidence="10">The sequence shown here is derived from an EMBL/GenBank/DDBJ whole genome shotgun (WGS) entry which is preliminary data.</text>
</comment>
<evidence type="ECO:0000313" key="10">
    <source>
        <dbReference type="EMBL" id="KAK0634267.1"/>
    </source>
</evidence>
<comment type="similarity">
    <text evidence="2">Belongs to the cytochrome P450 family.</text>
</comment>
<sequence length="564" mass="63866">MAIDFVVSSNVALVSQLSQSKNLNILASVLGVVLGLIAHLGFFIRGEWHVLAPQIFVSHSLLFISLSAGTIFCHSSGVGQLWAAGLITSSCYLAALLTSILVYRIWFHPLTRAGFKGPFYLSTSKICHVWECRWSLNHVFLDGLHKKYGDFIRTGPNEITIYHPDVFVATDGPKTECTKSEWYDLLFPDSSLLTTRDRVLHDIRRKEWKECFSPKALAFHFQKSVAQVAILDKVLAANAEAGKPCDMRDLFYWLGFDIMGDFIFNKSFDMLVTQEWHHMVIGLQRALSLLGPTNPAPWLIQLAFHVFPRIYQIGDWFRMTAWCYDQIGTRLEDGFEKQPTPDLVHYLLEKSDAPRTADSVNRMRGDSLNAIVAGSEPIPIILIALFAELAKKPEYIEAVYQEMVDVDILDTKVLSQLPNLNAVIQETLRLYPVLPTAGTRKTGPNGVTIAGVFIPPYTTIVNPRYSIHRREDCFEQATEFIPERWTTRRDMVKNMAAYSPWGTAHHSCIARVMAIDVLRITTAQLIRKYRFRLAPGETGKRVLDDMKDQLAPNPGELTLMFELR</sequence>
<dbReference type="GO" id="GO:0005506">
    <property type="term" value="F:iron ion binding"/>
    <property type="evidence" value="ECO:0007669"/>
    <property type="project" value="InterPro"/>
</dbReference>
<dbReference type="EMBL" id="JAULSR010000001">
    <property type="protein sequence ID" value="KAK0634267.1"/>
    <property type="molecule type" value="Genomic_DNA"/>
</dbReference>
<keyword evidence="6 8" id="KW-0408">Iron</keyword>
<dbReference type="InterPro" id="IPR001128">
    <property type="entry name" value="Cyt_P450"/>
</dbReference>
<dbReference type="Gene3D" id="1.10.630.10">
    <property type="entry name" value="Cytochrome P450"/>
    <property type="match status" value="1"/>
</dbReference>